<proteinExistence type="predicted"/>
<reference evidence="1 2" key="1">
    <citation type="journal article" date="2023" name="Plants (Basel)">
        <title>Bridging the Gap: Combining Genomics and Transcriptomics Approaches to Understand Stylosanthes scabra, an Orphan Legume from the Brazilian Caatinga.</title>
        <authorList>
            <person name="Ferreira-Neto J.R.C."/>
            <person name="da Silva M.D."/>
            <person name="Binneck E."/>
            <person name="de Melo N.F."/>
            <person name="da Silva R.H."/>
            <person name="de Melo A.L.T.M."/>
            <person name="Pandolfi V."/>
            <person name="Bustamante F.O."/>
            <person name="Brasileiro-Vidal A.C."/>
            <person name="Benko-Iseppon A.M."/>
        </authorList>
    </citation>
    <scope>NUCLEOTIDE SEQUENCE [LARGE SCALE GENOMIC DNA]</scope>
    <source>
        <tissue evidence="1">Leaves</tissue>
    </source>
</reference>
<sequence length="163" mass="18464">MRACYSAPQSLSRTLSCIHLSIIHSFLFATKPLRLPNFTRYTSLPPSLRNPHSPFPIYTPVTLRFPCTKPHIPSTTSSFSLSSTPYPLTLLHSVASSSKSARKRRGKAIAHEDNEFDALRVKSPFHQNFYNTNVASKPIIPDTRFNLEEGQYPHIQQQIELRG</sequence>
<accession>A0ABU6TWU9</accession>
<evidence type="ECO:0000313" key="2">
    <source>
        <dbReference type="Proteomes" id="UP001341840"/>
    </source>
</evidence>
<dbReference type="EMBL" id="JASCZI010092710">
    <property type="protein sequence ID" value="MED6152690.1"/>
    <property type="molecule type" value="Genomic_DNA"/>
</dbReference>
<dbReference type="Proteomes" id="UP001341840">
    <property type="component" value="Unassembled WGS sequence"/>
</dbReference>
<protein>
    <submittedName>
        <fullName evidence="1">Uncharacterized protein</fullName>
    </submittedName>
</protein>
<name>A0ABU6TWU9_9FABA</name>
<gene>
    <name evidence="1" type="ORF">PIB30_094459</name>
</gene>
<organism evidence="1 2">
    <name type="scientific">Stylosanthes scabra</name>
    <dbReference type="NCBI Taxonomy" id="79078"/>
    <lineage>
        <taxon>Eukaryota</taxon>
        <taxon>Viridiplantae</taxon>
        <taxon>Streptophyta</taxon>
        <taxon>Embryophyta</taxon>
        <taxon>Tracheophyta</taxon>
        <taxon>Spermatophyta</taxon>
        <taxon>Magnoliopsida</taxon>
        <taxon>eudicotyledons</taxon>
        <taxon>Gunneridae</taxon>
        <taxon>Pentapetalae</taxon>
        <taxon>rosids</taxon>
        <taxon>fabids</taxon>
        <taxon>Fabales</taxon>
        <taxon>Fabaceae</taxon>
        <taxon>Papilionoideae</taxon>
        <taxon>50 kb inversion clade</taxon>
        <taxon>dalbergioids sensu lato</taxon>
        <taxon>Dalbergieae</taxon>
        <taxon>Pterocarpus clade</taxon>
        <taxon>Stylosanthes</taxon>
    </lineage>
</organism>
<evidence type="ECO:0000313" key="1">
    <source>
        <dbReference type="EMBL" id="MED6152690.1"/>
    </source>
</evidence>
<keyword evidence="2" id="KW-1185">Reference proteome</keyword>
<comment type="caution">
    <text evidence="1">The sequence shown here is derived from an EMBL/GenBank/DDBJ whole genome shotgun (WGS) entry which is preliminary data.</text>
</comment>